<dbReference type="GO" id="GO:0045944">
    <property type="term" value="P:positive regulation of transcription by RNA polymerase II"/>
    <property type="evidence" value="ECO:0007669"/>
    <property type="project" value="TreeGrafter"/>
</dbReference>
<feature type="compositionally biased region" description="Polar residues" evidence="1">
    <location>
        <begin position="749"/>
        <end position="761"/>
    </location>
</feature>
<proteinExistence type="predicted"/>
<feature type="compositionally biased region" description="Low complexity" evidence="1">
    <location>
        <begin position="1365"/>
        <end position="1378"/>
    </location>
</feature>
<organism evidence="3 4">
    <name type="scientific">Steinernema hermaphroditum</name>
    <dbReference type="NCBI Taxonomy" id="289476"/>
    <lineage>
        <taxon>Eukaryota</taxon>
        <taxon>Metazoa</taxon>
        <taxon>Ecdysozoa</taxon>
        <taxon>Nematoda</taxon>
        <taxon>Chromadorea</taxon>
        <taxon>Rhabditida</taxon>
        <taxon>Tylenchina</taxon>
        <taxon>Panagrolaimomorpha</taxon>
        <taxon>Strongyloidoidea</taxon>
        <taxon>Steinernematidae</taxon>
        <taxon>Steinernema</taxon>
    </lineage>
</organism>
<feature type="region of interest" description="Disordered" evidence="1">
    <location>
        <begin position="1545"/>
        <end position="1584"/>
    </location>
</feature>
<protein>
    <recommendedName>
        <fullName evidence="2">KANSL3 helical domain-containing protein</fullName>
    </recommendedName>
</protein>
<gene>
    <name evidence="3" type="ORF">QR680_006941</name>
</gene>
<feature type="region of interest" description="Disordered" evidence="1">
    <location>
        <begin position="82"/>
        <end position="1064"/>
    </location>
</feature>
<evidence type="ECO:0000256" key="1">
    <source>
        <dbReference type="SAM" id="MobiDB-lite"/>
    </source>
</evidence>
<feature type="compositionally biased region" description="Polar residues" evidence="1">
    <location>
        <begin position="194"/>
        <end position="208"/>
    </location>
</feature>
<sequence>MAPPSEDSQNRRPSRRPPPRFSPGPTQKSGGGVHPRNKSVPPPSSQDDVVGRVKEAFSRTVPKLLQLPEADFNLPDSILKLKMSSKTRSKSKPPTEEPKEKKTLRSRKSEPSPKGRKSTFSTPKLPGESSRGNDSVIYSPAAKRPRIMPKKYRDEPEPPPKPRRKKVPIPEDQEIVYGDNPFGTRTIWGDRGPSQGNSTKNAAVKNTISPEDDPEWSESSGSDDEHPEPKVLNTTKHRNSGGKSMFSVATPEKVAPVDEAAGSRKGLRAKSVFENDRNAPSTSKKSDSELFKTPELPGRRSGVGIVSPAGLVKRVPRGSTANGVSPSQRTPEDPNLKPAPCLGKGEQPKPQKSPAGRGRSRLSSEALPAEKPDPKPATRRSRAQSVFTSIKKDDSASQVMEEGPTTARRSRRSAVVSKTDKEVPAPSRRSSRAQSEFPKTRREDPSPAPSPSRSTLRSSRRSTRAQSVLPPNVAETQSRGSVVVSKQDASVKEKGRRQSRAQSVCPSSSKKSRVSTTASGPQEVGPNPNSKADGTKTTPKTRQARAQTVAKEQPASDRRHSTRSKSRVSSASPQDILKPSPKAKRNTRAKSTFQCVSDEPSSSKFEKTTEKSTLESKTSPKTKTLFRSAASDELDTIQIAKISPNEVEQHEKPTSRNADHVDAETETPTPKRNKRAASVRPSNPEQNKPLRRSQRSTASSQPEEAQPQSRVESDTPETKDESARRTLRPSRRSTRAQSVFPHDGAEAKSSISQAAPKANTQKARKSRAQSVFPTSSTETDPPTTSANTKLPRSQPRRMSVRSIKKEGRANNEEESNNPHPNDNKKAGDESADHNLSSAQGNVDEPHSEQPKEGREVAQPEEEPKTTRPRRSARAQSVALAKSDPKKPESVKRMPTRSRKAVKQEESSKIDEPMEMTHSQLHDIETQAAKTRSSEEEPIEQSLSADPKGHPASASKPAVSSPEILNPVTENNHKLPAKQADPPAMSGFEESDPEDAPTVKRDEVQVSDAYETPKKGVGTPETKRPELDSPSADENSKPEGSDPDVVFIEPKKPVETGPPVPFKGQTRAQYNALNPFVAPPCDLEVNARLKDVYVQPEDEDEFINQIASEPLPFELREKPSTSRTTLRPSRRESAKSPKKTPSAPKKEAAPKKNTPSKKETAAAKVEKEESPKATPPSKPPRKAPTNITPNKPSQKKTPVMKKEEPEEPEEEEEPQAEEPPAPKTPKGRGGRKSAAKTTPVKTEDGADFRMPEPVVRELTPAASGSGRPQRQRKIPAKFSEDVVLESAVLNNSVPELRKEPKTRPTRTQRKSMSVAPDEPKKPKRKSICEPETPKEDSVPCAPHEEVVPDETKDPKEEATSPDELPETVAPEPTVEEAPMPEAPAEKTAEATPETKVEDTTVVESDISKETPSNEATSASEPAHEPAESDVKADIIPFAIEIPKMEEEDLAALESSSSSETLLATAPNSSVRSSGRVRKKPPERDFYPGQHYANRSEPRRKSQKVSESDEYDIDPNLLAEILSHTEKLEKTICSPKGAGEVAEVAVEAVVPPPQPTKGVKRKRTESEITTEGSEPTETKPKSKKIVKKPSEVVFKTPLPPKPRAPRKISILESPIPAELKVETPSTPSTPMNFPVILSGPQLEMKNYNQPEQFFTVDHWNSSEYSDYLEFIEERQKSNSQSVGLGFLRETLPSTEDFFYREVLRSGGDLKRVDSSPMKRMNVEKSEIDVCETEELRQKDLMTADPAERIAKDIVDFLPRPKKEISAPEGEAMEVDDDDDHMWNIEDAKALAQKHENPRFSRLLNDVINVISAQFVSFVSSFGRDGGPAIYYSHSVENGRRLGNLLHRCIGDEKDFPNAIHEWMIRNLPLEFLARYLDIVRFLAEQNKQNDLIMHMMSIGTDVMVNSCHNWVLEFTLAQTADPHTDLVKHSLKTVKLHEVVFVIVHPNLTRAPSTKAHVAMFRDLLPGIAEHVDVKLNCPDDLTKNYDILCYTVDTVIQEVEETLQRYPNHHVVVAAWGVACRIVQKALQDVAGVTATLMFAYPNEAIAADPDDDANLTYCPSLFIAGENTCADYIKRLKTTRSLMIADTGLVVVANADRNLLVSATRLGIERLSQRTVDRAIVEHVYDFLKLVMKQANSNMRQHRKEMAPLDMAAFMEASNTTIEDHKIKKTLFQSPSTARSSASRHKS</sequence>
<feature type="compositionally biased region" description="Acidic residues" evidence="1">
    <location>
        <begin position="1204"/>
        <end position="1215"/>
    </location>
</feature>
<feature type="compositionally biased region" description="Polar residues" evidence="1">
    <location>
        <begin position="1408"/>
        <end position="1418"/>
    </location>
</feature>
<feature type="region of interest" description="Disordered" evidence="1">
    <location>
        <begin position="1447"/>
        <end position="1510"/>
    </location>
</feature>
<feature type="compositionally biased region" description="Basic residues" evidence="1">
    <location>
        <begin position="725"/>
        <end position="734"/>
    </location>
</feature>
<feature type="compositionally biased region" description="Basic and acidic residues" evidence="1">
    <location>
        <begin position="901"/>
        <end position="911"/>
    </location>
</feature>
<feature type="compositionally biased region" description="Basic and acidic residues" evidence="1">
    <location>
        <begin position="843"/>
        <end position="865"/>
    </location>
</feature>
<feature type="compositionally biased region" description="Acidic residues" evidence="1">
    <location>
        <begin position="210"/>
        <end position="222"/>
    </location>
</feature>
<feature type="compositionally biased region" description="Polar residues" evidence="1">
    <location>
        <begin position="319"/>
        <end position="329"/>
    </location>
</feature>
<evidence type="ECO:0000313" key="4">
    <source>
        <dbReference type="Proteomes" id="UP001175271"/>
    </source>
</evidence>
<feature type="compositionally biased region" description="Basic and acidic residues" evidence="1">
    <location>
        <begin position="1382"/>
        <end position="1397"/>
    </location>
</feature>
<reference evidence="3" key="1">
    <citation type="submission" date="2023-06" db="EMBL/GenBank/DDBJ databases">
        <title>Genomic analysis of the entomopathogenic nematode Steinernema hermaphroditum.</title>
        <authorList>
            <person name="Schwarz E.M."/>
            <person name="Heppert J.K."/>
            <person name="Baniya A."/>
            <person name="Schwartz H.T."/>
            <person name="Tan C.-H."/>
            <person name="Antoshechkin I."/>
            <person name="Sternberg P.W."/>
            <person name="Goodrich-Blair H."/>
            <person name="Dillman A.R."/>
        </authorList>
    </citation>
    <scope>NUCLEOTIDE SEQUENCE</scope>
    <source>
        <strain evidence="3">PS9179</strain>
        <tissue evidence="3">Whole animal</tissue>
    </source>
</reference>
<feature type="compositionally biased region" description="Basic and acidic residues" evidence="1">
    <location>
        <begin position="1492"/>
        <end position="1505"/>
    </location>
</feature>
<feature type="compositionally biased region" description="Polar residues" evidence="1">
    <location>
        <begin position="1184"/>
        <end position="1195"/>
    </location>
</feature>
<feature type="compositionally biased region" description="Polar residues" evidence="1">
    <location>
        <begin position="527"/>
        <end position="546"/>
    </location>
</feature>
<feature type="compositionally biased region" description="Low complexity" evidence="1">
    <location>
        <begin position="615"/>
        <end position="625"/>
    </location>
</feature>
<dbReference type="InterPro" id="IPR056519">
    <property type="entry name" value="KANSL3_1st"/>
</dbReference>
<feature type="compositionally biased region" description="Basic and acidic residues" evidence="1">
    <location>
        <begin position="151"/>
        <end position="160"/>
    </location>
</feature>
<evidence type="ECO:0000313" key="3">
    <source>
        <dbReference type="EMBL" id="KAK0413683.1"/>
    </source>
</evidence>
<feature type="compositionally biased region" description="Basic and acidic residues" evidence="1">
    <location>
        <begin position="821"/>
        <end position="832"/>
    </location>
</feature>
<feature type="compositionally biased region" description="Basic and acidic residues" evidence="1">
    <location>
        <begin position="1420"/>
        <end position="1431"/>
    </location>
</feature>
<feature type="compositionally biased region" description="Polar residues" evidence="1">
    <location>
        <begin position="500"/>
        <end position="520"/>
    </location>
</feature>
<dbReference type="Proteomes" id="UP001175271">
    <property type="component" value="Unassembled WGS sequence"/>
</dbReference>
<feature type="compositionally biased region" description="Basic and acidic residues" evidence="1">
    <location>
        <begin position="604"/>
        <end position="614"/>
    </location>
</feature>
<feature type="region of interest" description="Disordered" evidence="1">
    <location>
        <begin position="1"/>
        <end position="54"/>
    </location>
</feature>
<feature type="compositionally biased region" description="Low complexity" evidence="1">
    <location>
        <begin position="950"/>
        <end position="961"/>
    </location>
</feature>
<dbReference type="InterPro" id="IPR026555">
    <property type="entry name" value="NSL3/Tex30"/>
</dbReference>
<feature type="compositionally biased region" description="Basic residues" evidence="1">
    <location>
        <begin position="1224"/>
        <end position="1233"/>
    </location>
</feature>
<dbReference type="EMBL" id="JAUCMV010000003">
    <property type="protein sequence ID" value="KAK0413683.1"/>
    <property type="molecule type" value="Genomic_DNA"/>
</dbReference>
<accession>A0AA39HZ92</accession>
<feature type="compositionally biased region" description="Basic and acidic residues" evidence="1">
    <location>
        <begin position="647"/>
        <end position="663"/>
    </location>
</feature>
<feature type="compositionally biased region" description="Polar residues" evidence="1">
    <location>
        <begin position="695"/>
        <end position="710"/>
    </location>
</feature>
<feature type="compositionally biased region" description="Low complexity" evidence="1">
    <location>
        <begin position="1450"/>
        <end position="1472"/>
    </location>
</feature>
<dbReference type="PANTHER" id="PTHR13136">
    <property type="entry name" value="TESTIS DEVELOPMENT PROTEIN PRTD"/>
    <property type="match status" value="1"/>
</dbReference>
<dbReference type="PANTHER" id="PTHR13136:SF16">
    <property type="entry name" value="KAT8 REGULATORY NSL COMPLEX SUBUNIT 3"/>
    <property type="match status" value="1"/>
</dbReference>
<feature type="compositionally biased region" description="Basic and acidic residues" evidence="1">
    <location>
        <begin position="1240"/>
        <end position="1249"/>
    </location>
</feature>
<feature type="compositionally biased region" description="Basic and acidic residues" evidence="1">
    <location>
        <begin position="882"/>
        <end position="891"/>
    </location>
</feature>
<feature type="domain" description="KANSL3 helical" evidence="2">
    <location>
        <begin position="1741"/>
        <end position="1911"/>
    </location>
</feature>
<comment type="caution">
    <text evidence="3">The sequence shown here is derived from an EMBL/GenBank/DDBJ whole genome shotgun (WGS) entry which is preliminary data.</text>
</comment>
<feature type="compositionally biased region" description="Low complexity" evidence="1">
    <location>
        <begin position="773"/>
        <end position="785"/>
    </location>
</feature>
<feature type="compositionally biased region" description="Basic and acidic residues" evidence="1">
    <location>
        <begin position="93"/>
        <end position="113"/>
    </location>
</feature>
<keyword evidence="4" id="KW-1185">Reference proteome</keyword>
<feature type="compositionally biased region" description="Basic and acidic residues" evidence="1">
    <location>
        <begin position="1325"/>
        <end position="1357"/>
    </location>
</feature>
<feature type="compositionally biased region" description="Basic and acidic residues" evidence="1">
    <location>
        <begin position="711"/>
        <end position="724"/>
    </location>
</feature>
<name>A0AA39HZ92_9BILA</name>
<feature type="compositionally biased region" description="Basic and acidic residues" evidence="1">
    <location>
        <begin position="1143"/>
        <end position="1170"/>
    </location>
</feature>
<feature type="region of interest" description="Disordered" evidence="1">
    <location>
        <begin position="1106"/>
        <end position="1432"/>
    </location>
</feature>
<dbReference type="GO" id="GO:0044545">
    <property type="term" value="C:NSL complex"/>
    <property type="evidence" value="ECO:0007669"/>
    <property type="project" value="TreeGrafter"/>
</dbReference>
<dbReference type="Pfam" id="PF23154">
    <property type="entry name" value="KANSL3_1st"/>
    <property type="match status" value="1"/>
</dbReference>
<evidence type="ECO:0000259" key="2">
    <source>
        <dbReference type="Pfam" id="PF23154"/>
    </source>
</evidence>